<reference evidence="1 2" key="1">
    <citation type="submission" date="2016-11" db="EMBL/GenBank/DDBJ databases">
        <title>Paenibacillus species isolates.</title>
        <authorList>
            <person name="Beno S.M."/>
        </authorList>
    </citation>
    <scope>NUCLEOTIDE SEQUENCE [LARGE SCALE GENOMIC DNA]</scope>
    <source>
        <strain evidence="1 2">FSL R5-0378</strain>
    </source>
</reference>
<proteinExistence type="predicted"/>
<name>A0A1R1EUA2_9BACL</name>
<accession>A0A1R1EUA2</accession>
<evidence type="ECO:0008006" key="3">
    <source>
        <dbReference type="Google" id="ProtNLM"/>
    </source>
</evidence>
<dbReference type="Proteomes" id="UP000187172">
    <property type="component" value="Unassembled WGS sequence"/>
</dbReference>
<sequence>MSHCFNCPPADPVYTDPTVVYQDYYYPQVVPIVHTVEIVKRHHCVPVPKHCYNYVVREENIVGTVSAYRGPKRAARKSRAKRTR</sequence>
<comment type="caution">
    <text evidence="1">The sequence shown here is derived from an EMBL/GenBank/DDBJ whole genome shotgun (WGS) entry which is preliminary data.</text>
</comment>
<keyword evidence="2" id="KW-1185">Reference proteome</keyword>
<dbReference type="AlphaFoldDB" id="A0A1R1EUA2"/>
<organism evidence="1 2">
    <name type="scientific">Paenibacillus rhizosphaerae</name>
    <dbReference type="NCBI Taxonomy" id="297318"/>
    <lineage>
        <taxon>Bacteria</taxon>
        <taxon>Bacillati</taxon>
        <taxon>Bacillota</taxon>
        <taxon>Bacilli</taxon>
        <taxon>Bacillales</taxon>
        <taxon>Paenibacillaceae</taxon>
        <taxon>Paenibacillus</taxon>
    </lineage>
</organism>
<protein>
    <recommendedName>
        <fullName evidence="3">Spore coat protein D</fullName>
    </recommendedName>
</protein>
<gene>
    <name evidence="1" type="ORF">BK138_12090</name>
</gene>
<dbReference type="EMBL" id="MRTP01000002">
    <property type="protein sequence ID" value="OMF55424.1"/>
    <property type="molecule type" value="Genomic_DNA"/>
</dbReference>
<evidence type="ECO:0000313" key="1">
    <source>
        <dbReference type="EMBL" id="OMF55424.1"/>
    </source>
</evidence>
<evidence type="ECO:0000313" key="2">
    <source>
        <dbReference type="Proteomes" id="UP000187172"/>
    </source>
</evidence>